<dbReference type="UniPathway" id="UPA00098">
    <property type="reaction ID" value="UER00361"/>
</dbReference>
<evidence type="ECO:0000313" key="9">
    <source>
        <dbReference type="EMBL" id="GGF96992.1"/>
    </source>
</evidence>
<comment type="subcellular location">
    <subcellularLocation>
        <location evidence="4">Cytoplasm</location>
    </subcellularLocation>
</comment>
<keyword evidence="10" id="KW-1185">Reference proteome</keyword>
<evidence type="ECO:0000256" key="2">
    <source>
        <dbReference type="ARBA" id="ARBA00022857"/>
    </source>
</evidence>
<dbReference type="RefSeq" id="WP_117002356.1">
    <property type="nucleotide sequence ID" value="NZ_BMJS01000011.1"/>
</dbReference>
<name>A0A8J3E8X5_9GAMM</name>
<dbReference type="PANTHER" id="PTHR11645">
    <property type="entry name" value="PYRROLINE-5-CARBOXYLATE REDUCTASE"/>
    <property type="match status" value="1"/>
</dbReference>
<dbReference type="FunFam" id="1.10.3730.10:FF:000001">
    <property type="entry name" value="Pyrroline-5-carboxylate reductase"/>
    <property type="match status" value="1"/>
</dbReference>
<keyword evidence="4" id="KW-0028">Amino-acid biosynthesis</keyword>
<evidence type="ECO:0000259" key="8">
    <source>
        <dbReference type="Pfam" id="PF14748"/>
    </source>
</evidence>
<dbReference type="Gene3D" id="3.40.50.720">
    <property type="entry name" value="NAD(P)-binding Rossmann-like Domain"/>
    <property type="match status" value="1"/>
</dbReference>
<feature type="domain" description="Pyrroline-5-carboxylate reductase catalytic N-terminal" evidence="7">
    <location>
        <begin position="5"/>
        <end position="101"/>
    </location>
</feature>
<evidence type="ECO:0000256" key="5">
    <source>
        <dbReference type="NCBIfam" id="TIGR00112"/>
    </source>
</evidence>
<dbReference type="NCBIfam" id="TIGR00112">
    <property type="entry name" value="proC"/>
    <property type="match status" value="1"/>
</dbReference>
<evidence type="ECO:0000256" key="4">
    <source>
        <dbReference type="HAMAP-Rule" id="MF_01925"/>
    </source>
</evidence>
<dbReference type="Proteomes" id="UP000636949">
    <property type="component" value="Unassembled WGS sequence"/>
</dbReference>
<feature type="binding site" evidence="6">
    <location>
        <begin position="9"/>
        <end position="14"/>
    </location>
    <ligand>
        <name>NADP(+)</name>
        <dbReference type="ChEBI" id="CHEBI:58349"/>
    </ligand>
</feature>
<comment type="catalytic activity">
    <reaction evidence="4">
        <text>L-proline + NAD(+) = (S)-1-pyrroline-5-carboxylate + NADH + 2 H(+)</text>
        <dbReference type="Rhea" id="RHEA:14105"/>
        <dbReference type="ChEBI" id="CHEBI:15378"/>
        <dbReference type="ChEBI" id="CHEBI:17388"/>
        <dbReference type="ChEBI" id="CHEBI:57540"/>
        <dbReference type="ChEBI" id="CHEBI:57945"/>
        <dbReference type="ChEBI" id="CHEBI:60039"/>
        <dbReference type="EC" id="1.5.1.2"/>
    </reaction>
</comment>
<dbReference type="SUPFAM" id="SSF48179">
    <property type="entry name" value="6-phosphogluconate dehydrogenase C-terminal domain-like"/>
    <property type="match status" value="1"/>
</dbReference>
<dbReference type="EC" id="1.5.1.2" evidence="4 5"/>
<evidence type="ECO:0000256" key="6">
    <source>
        <dbReference type="PIRSR" id="PIRSR000193-1"/>
    </source>
</evidence>
<comment type="function">
    <text evidence="4">Catalyzes the reduction of 1-pyrroline-5-carboxylate (PCA) to L-proline.</text>
</comment>
<comment type="similarity">
    <text evidence="1 4">Belongs to the pyrroline-5-carboxylate reductase family.</text>
</comment>
<evidence type="ECO:0000259" key="7">
    <source>
        <dbReference type="Pfam" id="PF03807"/>
    </source>
</evidence>
<dbReference type="PANTHER" id="PTHR11645:SF0">
    <property type="entry name" value="PYRROLINE-5-CARBOXYLATE REDUCTASE 3"/>
    <property type="match status" value="1"/>
</dbReference>
<comment type="pathway">
    <text evidence="4">Amino-acid biosynthesis; L-proline biosynthesis; L-proline from L-glutamate 5-semialdehyde: step 1/1.</text>
</comment>
<evidence type="ECO:0000256" key="3">
    <source>
        <dbReference type="ARBA" id="ARBA00023002"/>
    </source>
</evidence>
<dbReference type="AlphaFoldDB" id="A0A8J3E8X5"/>
<keyword evidence="4" id="KW-0963">Cytoplasm</keyword>
<dbReference type="InterPro" id="IPR029036">
    <property type="entry name" value="P5CR_dimer"/>
</dbReference>
<dbReference type="GO" id="GO:0005737">
    <property type="term" value="C:cytoplasm"/>
    <property type="evidence" value="ECO:0007669"/>
    <property type="project" value="UniProtKB-SubCell"/>
</dbReference>
<evidence type="ECO:0000313" key="10">
    <source>
        <dbReference type="Proteomes" id="UP000636949"/>
    </source>
</evidence>
<dbReference type="GO" id="GO:0055129">
    <property type="term" value="P:L-proline biosynthetic process"/>
    <property type="evidence" value="ECO:0007669"/>
    <property type="project" value="UniProtKB-UniRule"/>
</dbReference>
<dbReference type="GO" id="GO:0004735">
    <property type="term" value="F:pyrroline-5-carboxylate reductase activity"/>
    <property type="evidence" value="ECO:0007669"/>
    <property type="project" value="UniProtKB-UniRule"/>
</dbReference>
<dbReference type="EMBL" id="BMJS01000011">
    <property type="protein sequence ID" value="GGF96992.1"/>
    <property type="molecule type" value="Genomic_DNA"/>
</dbReference>
<dbReference type="InterPro" id="IPR000304">
    <property type="entry name" value="Pyrroline-COOH_reductase"/>
</dbReference>
<reference evidence="9" key="1">
    <citation type="journal article" date="2014" name="Int. J. Syst. Evol. Microbiol.">
        <title>Complete genome sequence of Corynebacterium casei LMG S-19264T (=DSM 44701T), isolated from a smear-ripened cheese.</title>
        <authorList>
            <consortium name="US DOE Joint Genome Institute (JGI-PGF)"/>
            <person name="Walter F."/>
            <person name="Albersmeier A."/>
            <person name="Kalinowski J."/>
            <person name="Ruckert C."/>
        </authorList>
    </citation>
    <scope>NUCLEOTIDE SEQUENCE</scope>
    <source>
        <strain evidence="9">CGMCC 1.15758</strain>
    </source>
</reference>
<comment type="caution">
    <text evidence="9">The sequence shown here is derived from an EMBL/GenBank/DDBJ whole genome shotgun (WGS) entry which is preliminary data.</text>
</comment>
<organism evidence="9 10">
    <name type="scientific">Cysteiniphilum litorale</name>
    <dbReference type="NCBI Taxonomy" id="2056700"/>
    <lineage>
        <taxon>Bacteria</taxon>
        <taxon>Pseudomonadati</taxon>
        <taxon>Pseudomonadota</taxon>
        <taxon>Gammaproteobacteria</taxon>
        <taxon>Thiotrichales</taxon>
        <taxon>Fastidiosibacteraceae</taxon>
        <taxon>Cysteiniphilum</taxon>
    </lineage>
</organism>
<proteinExistence type="inferred from homology"/>
<keyword evidence="3 4" id="KW-0560">Oxidoreductase</keyword>
<protein>
    <recommendedName>
        <fullName evidence="4 5">Pyrroline-5-carboxylate reductase</fullName>
        <shortName evidence="4">P5C reductase</shortName>
        <shortName evidence="4">P5CR</shortName>
        <ecNumber evidence="4 5">1.5.1.2</ecNumber>
    </recommendedName>
    <alternativeName>
        <fullName evidence="4">PCA reductase</fullName>
    </alternativeName>
</protein>
<dbReference type="InterPro" id="IPR028939">
    <property type="entry name" value="P5C_Rdtase_cat_N"/>
</dbReference>
<dbReference type="Pfam" id="PF03807">
    <property type="entry name" value="F420_oxidored"/>
    <property type="match status" value="1"/>
</dbReference>
<dbReference type="OrthoDB" id="9805754at2"/>
<reference evidence="9" key="2">
    <citation type="submission" date="2020-09" db="EMBL/GenBank/DDBJ databases">
        <authorList>
            <person name="Sun Q."/>
            <person name="Zhou Y."/>
        </authorList>
    </citation>
    <scope>NUCLEOTIDE SEQUENCE</scope>
    <source>
        <strain evidence="9">CGMCC 1.15758</strain>
    </source>
</reference>
<dbReference type="SUPFAM" id="SSF51735">
    <property type="entry name" value="NAD(P)-binding Rossmann-fold domains"/>
    <property type="match status" value="1"/>
</dbReference>
<gene>
    <name evidence="4 9" type="primary">proC</name>
    <name evidence="9" type="ORF">GCM10010995_12810</name>
</gene>
<sequence length="286" mass="30949">MVNAQICFLGGGNMARSIIAGLVSDGVSGQSITVVDRNQEKLDMLNQLFRVKTTQRVEDAVKNADIIMLCVKPQSLKELMFTVKTALHKQNKPLFISIAAGITLAQIAHWLVGDYAIVRAMPNTPSLIGCGASALFANEYVSRQQKEMAEQIMRKVGVITWVDHESLIDVTTAISGSGPAYFFLMMEHMIDVAVSLGLSEKQAALLVTQTAFGASKMALESTQTLSHLRQNVTSKGGVTAAALKAFSETGFKESIAKAIKDNLSRSQELASQFGNALTHDEQKDKV</sequence>
<dbReference type="InterPro" id="IPR008927">
    <property type="entry name" value="6-PGluconate_DH-like_C_sf"/>
</dbReference>
<keyword evidence="4" id="KW-0641">Proline biosynthesis</keyword>
<dbReference type="HAMAP" id="MF_01925">
    <property type="entry name" value="P5C_reductase"/>
    <property type="match status" value="1"/>
</dbReference>
<accession>A0A8J3E8X5</accession>
<dbReference type="InterPro" id="IPR036291">
    <property type="entry name" value="NAD(P)-bd_dom_sf"/>
</dbReference>
<feature type="domain" description="Pyrroline-5-carboxylate reductase dimerisation" evidence="8">
    <location>
        <begin position="165"/>
        <end position="269"/>
    </location>
</feature>
<evidence type="ECO:0000256" key="1">
    <source>
        <dbReference type="ARBA" id="ARBA00005525"/>
    </source>
</evidence>
<keyword evidence="2 4" id="KW-0521">NADP</keyword>
<dbReference type="PIRSF" id="PIRSF000193">
    <property type="entry name" value="Pyrrol-5-carb_rd"/>
    <property type="match status" value="1"/>
</dbReference>
<dbReference type="Pfam" id="PF14748">
    <property type="entry name" value="P5CR_dimer"/>
    <property type="match status" value="1"/>
</dbReference>
<comment type="catalytic activity">
    <reaction evidence="4">
        <text>L-proline + NADP(+) = (S)-1-pyrroline-5-carboxylate + NADPH + 2 H(+)</text>
        <dbReference type="Rhea" id="RHEA:14109"/>
        <dbReference type="ChEBI" id="CHEBI:15378"/>
        <dbReference type="ChEBI" id="CHEBI:17388"/>
        <dbReference type="ChEBI" id="CHEBI:57783"/>
        <dbReference type="ChEBI" id="CHEBI:58349"/>
        <dbReference type="ChEBI" id="CHEBI:60039"/>
        <dbReference type="EC" id="1.5.1.2"/>
    </reaction>
</comment>
<dbReference type="Gene3D" id="1.10.3730.10">
    <property type="entry name" value="ProC C-terminal domain-like"/>
    <property type="match status" value="1"/>
</dbReference>